<evidence type="ECO:0000256" key="8">
    <source>
        <dbReference type="ARBA" id="ARBA00023210"/>
    </source>
</evidence>
<keyword evidence="6" id="KW-0460">Magnesium</keyword>
<dbReference type="RefSeq" id="WP_368380284.1">
    <property type="nucleotide sequence ID" value="NZ_JBFRYA010000002.1"/>
</dbReference>
<dbReference type="EMBL" id="JBFRYA010000002">
    <property type="protein sequence ID" value="MEX1667986.1"/>
    <property type="molecule type" value="Genomic_DNA"/>
</dbReference>
<dbReference type="Proteomes" id="UP001557485">
    <property type="component" value="Unassembled WGS sequence"/>
</dbReference>
<protein>
    <recommendedName>
        <fullName evidence="10">Probable GTP-binding protein EngB</fullName>
    </recommendedName>
</protein>
<evidence type="ECO:0000256" key="5">
    <source>
        <dbReference type="ARBA" id="ARBA00022741"/>
    </source>
</evidence>
<feature type="domain" description="EngB-type G" evidence="11">
    <location>
        <begin position="28"/>
        <end position="204"/>
    </location>
</feature>
<accession>A0ABV3U2B1</accession>
<evidence type="ECO:0000256" key="7">
    <source>
        <dbReference type="ARBA" id="ARBA00023134"/>
    </source>
</evidence>
<evidence type="ECO:0000256" key="10">
    <source>
        <dbReference type="HAMAP-Rule" id="MF_00321"/>
    </source>
</evidence>
<dbReference type="InterPro" id="IPR019987">
    <property type="entry name" value="GTP-bd_ribosome_bio_YsxC"/>
</dbReference>
<dbReference type="PANTHER" id="PTHR11649:SF13">
    <property type="entry name" value="ENGB-TYPE G DOMAIN-CONTAINING PROTEIN"/>
    <property type="match status" value="1"/>
</dbReference>
<comment type="caution">
    <text evidence="12">The sequence shown here is derived from an EMBL/GenBank/DDBJ whole genome shotgun (WGS) entry which is preliminary data.</text>
</comment>
<organism evidence="12 13">
    <name type="scientific">Zhongshania guokunii</name>
    <dbReference type="NCBI Taxonomy" id="641783"/>
    <lineage>
        <taxon>Bacteria</taxon>
        <taxon>Pseudomonadati</taxon>
        <taxon>Pseudomonadota</taxon>
        <taxon>Gammaproteobacteria</taxon>
        <taxon>Cellvibrionales</taxon>
        <taxon>Spongiibacteraceae</taxon>
        <taxon>Zhongshania</taxon>
    </lineage>
</organism>
<dbReference type="CDD" id="cd01876">
    <property type="entry name" value="YihA_EngB"/>
    <property type="match status" value="1"/>
</dbReference>
<evidence type="ECO:0000313" key="12">
    <source>
        <dbReference type="EMBL" id="MEX1667986.1"/>
    </source>
</evidence>
<evidence type="ECO:0000256" key="4">
    <source>
        <dbReference type="ARBA" id="ARBA00022723"/>
    </source>
</evidence>
<keyword evidence="8 10" id="KW-0717">Septation</keyword>
<reference evidence="12 13" key="1">
    <citation type="journal article" date="2011" name="Int. J. Syst. Evol. Microbiol.">
        <title>Zhongshania antarctica gen. nov., sp. nov. and Zhongshania guokunii sp. nov., gammaproteobacteria respectively isolated from coastal attached (fast) ice and surface seawater of the Antarctic.</title>
        <authorList>
            <person name="Li H.J."/>
            <person name="Zhang X.Y."/>
            <person name="Chen C.X."/>
            <person name="Zhang Y.J."/>
            <person name="Gao Z.M."/>
            <person name="Yu Y."/>
            <person name="Chen X.L."/>
            <person name="Chen B."/>
            <person name="Zhang Y.Z."/>
        </authorList>
    </citation>
    <scope>NUCLEOTIDE SEQUENCE [LARGE SCALE GENOMIC DNA]</scope>
    <source>
        <strain evidence="12 13">ZS6-22T</strain>
    </source>
</reference>
<sequence length="230" mass="25601">MSSSPALNYRRASYLKSSPNLTYCPDDSGAEVAFAGRSNAGKSSAINRLTENKKLAKTSKTPGRTQLLNFFVLDDSGRQRLVDLPGYGFAKVPLAVKNEWQRNLEAYLQKRQSLRGMVLMMDIRHPLTEFDEQMVRWATKSTMPMHILLTKSDKLKRGPATATLLMVRKSLAEYGDLISVQLFSAPNGDGLQELRNKLDEWLDTANMVNVSYLGDDGIPISSNPEGESPE</sequence>
<evidence type="ECO:0000256" key="1">
    <source>
        <dbReference type="ARBA" id="ARBA00001946"/>
    </source>
</evidence>
<dbReference type="PROSITE" id="PS51706">
    <property type="entry name" value="G_ENGB"/>
    <property type="match status" value="1"/>
</dbReference>
<dbReference type="InterPro" id="IPR006073">
    <property type="entry name" value="GTP-bd"/>
</dbReference>
<evidence type="ECO:0000256" key="6">
    <source>
        <dbReference type="ARBA" id="ARBA00022842"/>
    </source>
</evidence>
<dbReference type="InterPro" id="IPR030393">
    <property type="entry name" value="G_ENGB_dom"/>
</dbReference>
<dbReference type="PANTHER" id="PTHR11649">
    <property type="entry name" value="MSS1/TRME-RELATED GTP-BINDING PROTEIN"/>
    <property type="match status" value="1"/>
</dbReference>
<comment type="similarity">
    <text evidence="2 10">Belongs to the TRAFAC class TrmE-Era-EngA-EngB-Septin-like GTPase superfamily. EngB GTPase family.</text>
</comment>
<dbReference type="InterPro" id="IPR027417">
    <property type="entry name" value="P-loop_NTPase"/>
</dbReference>
<keyword evidence="13" id="KW-1185">Reference proteome</keyword>
<keyword evidence="4" id="KW-0479">Metal-binding</keyword>
<keyword evidence="7 10" id="KW-0342">GTP-binding</keyword>
<dbReference type="Gene3D" id="3.40.50.300">
    <property type="entry name" value="P-loop containing nucleotide triphosphate hydrolases"/>
    <property type="match status" value="1"/>
</dbReference>
<name>A0ABV3U2B1_9GAMM</name>
<dbReference type="Pfam" id="PF01926">
    <property type="entry name" value="MMR_HSR1"/>
    <property type="match status" value="1"/>
</dbReference>
<dbReference type="HAMAP" id="MF_00321">
    <property type="entry name" value="GTPase_EngB"/>
    <property type="match status" value="1"/>
</dbReference>
<keyword evidence="9 10" id="KW-0131">Cell cycle</keyword>
<dbReference type="NCBIfam" id="TIGR03598">
    <property type="entry name" value="GTPase_YsxC"/>
    <property type="match status" value="1"/>
</dbReference>
<evidence type="ECO:0000259" key="11">
    <source>
        <dbReference type="PROSITE" id="PS51706"/>
    </source>
</evidence>
<gene>
    <name evidence="12" type="primary">yihA</name>
    <name evidence="10" type="synonym">engB</name>
    <name evidence="12" type="ORF">AB4876_03630</name>
</gene>
<keyword evidence="5 10" id="KW-0547">Nucleotide-binding</keyword>
<dbReference type="SUPFAM" id="SSF52540">
    <property type="entry name" value="P-loop containing nucleoside triphosphate hydrolases"/>
    <property type="match status" value="1"/>
</dbReference>
<keyword evidence="3 10" id="KW-0132">Cell division</keyword>
<evidence type="ECO:0000256" key="9">
    <source>
        <dbReference type="ARBA" id="ARBA00023306"/>
    </source>
</evidence>
<evidence type="ECO:0000256" key="3">
    <source>
        <dbReference type="ARBA" id="ARBA00022618"/>
    </source>
</evidence>
<evidence type="ECO:0000256" key="2">
    <source>
        <dbReference type="ARBA" id="ARBA00009638"/>
    </source>
</evidence>
<comment type="cofactor">
    <cofactor evidence="1">
        <name>Mg(2+)</name>
        <dbReference type="ChEBI" id="CHEBI:18420"/>
    </cofactor>
</comment>
<proteinExistence type="inferred from homology"/>
<evidence type="ECO:0000313" key="13">
    <source>
        <dbReference type="Proteomes" id="UP001557485"/>
    </source>
</evidence>
<comment type="function">
    <text evidence="10">Necessary for normal cell division and for the maintenance of normal septation.</text>
</comment>